<evidence type="ECO:0000256" key="3">
    <source>
        <dbReference type="ARBA" id="ARBA00023002"/>
    </source>
</evidence>
<comment type="pathway">
    <text evidence="1">Porphyrin-containing compound metabolism; siroheme biosynthesis; sirohydrochlorin from precorrin-2: step 1/1.</text>
</comment>
<keyword evidence="5" id="KW-0627">Porphyrin biosynthesis</keyword>
<organism evidence="7 8">
    <name type="scientific">Listeria weihenstephanensis</name>
    <dbReference type="NCBI Taxonomy" id="1006155"/>
    <lineage>
        <taxon>Bacteria</taxon>
        <taxon>Bacillati</taxon>
        <taxon>Bacillota</taxon>
        <taxon>Bacilli</taxon>
        <taxon>Bacillales</taxon>
        <taxon>Listeriaceae</taxon>
        <taxon>Listeria</taxon>
    </lineage>
</organism>
<dbReference type="PANTHER" id="PTHR35330:SF1">
    <property type="entry name" value="SIROHEME BIOSYNTHESIS PROTEIN MET8"/>
    <property type="match status" value="1"/>
</dbReference>
<dbReference type="RefSeq" id="WP_185423738.1">
    <property type="nucleotide sequence ID" value="NZ_JAARRL010000001.1"/>
</dbReference>
<name>A0A841Z196_9LIST</name>
<dbReference type="AlphaFoldDB" id="A0A841Z196"/>
<sequence>MTNIGYPVLLQLTNKKVAIIGGGKIATRKARNLLPTGATITVIAPTFTEELQQMPVQRISRNYEASHIKDALLIFCCTNDPKVNAQITHDALPHQLVNDCTDKSRSDFFNMATVQKEDHLIAISTHGSNPTRSKEIRRIIERSADF</sequence>
<reference evidence="7 8" key="1">
    <citation type="submission" date="2020-03" db="EMBL/GenBank/DDBJ databases">
        <title>Soil Listeria distribution.</title>
        <authorList>
            <person name="Liao J."/>
            <person name="Wiedmann M."/>
        </authorList>
    </citation>
    <scope>NUCLEOTIDE SEQUENCE [LARGE SCALE GENOMIC DNA]</scope>
    <source>
        <strain evidence="7 8">FSL L7-1523</strain>
    </source>
</reference>
<dbReference type="Pfam" id="PF13241">
    <property type="entry name" value="NAD_binding_7"/>
    <property type="match status" value="1"/>
</dbReference>
<dbReference type="GO" id="GO:0004325">
    <property type="term" value="F:ferrochelatase activity"/>
    <property type="evidence" value="ECO:0007669"/>
    <property type="project" value="InterPro"/>
</dbReference>
<evidence type="ECO:0000256" key="1">
    <source>
        <dbReference type="ARBA" id="ARBA00005010"/>
    </source>
</evidence>
<comment type="caution">
    <text evidence="7">The sequence shown here is derived from an EMBL/GenBank/DDBJ whole genome shotgun (WGS) entry which is preliminary data.</text>
</comment>
<dbReference type="Proteomes" id="UP000564536">
    <property type="component" value="Unassembled WGS sequence"/>
</dbReference>
<dbReference type="NCBIfam" id="TIGR01470">
    <property type="entry name" value="cysG_Nterm"/>
    <property type="match status" value="1"/>
</dbReference>
<dbReference type="PANTHER" id="PTHR35330">
    <property type="entry name" value="SIROHEME BIOSYNTHESIS PROTEIN MET8"/>
    <property type="match status" value="1"/>
</dbReference>
<comment type="catalytic activity">
    <reaction evidence="6">
        <text>precorrin-2 + NAD(+) = sirohydrochlorin + NADH + 2 H(+)</text>
        <dbReference type="Rhea" id="RHEA:15613"/>
        <dbReference type="ChEBI" id="CHEBI:15378"/>
        <dbReference type="ChEBI" id="CHEBI:57540"/>
        <dbReference type="ChEBI" id="CHEBI:57945"/>
        <dbReference type="ChEBI" id="CHEBI:58351"/>
        <dbReference type="ChEBI" id="CHEBI:58827"/>
        <dbReference type="EC" id="1.3.1.76"/>
    </reaction>
</comment>
<evidence type="ECO:0000313" key="7">
    <source>
        <dbReference type="EMBL" id="MBC1498985.1"/>
    </source>
</evidence>
<protein>
    <recommendedName>
        <fullName evidence="2">precorrin-2 dehydrogenase</fullName>
        <ecNumber evidence="2">1.3.1.76</ecNumber>
    </recommendedName>
</protein>
<dbReference type="InterPro" id="IPR028161">
    <property type="entry name" value="Met8-like"/>
</dbReference>
<dbReference type="EC" id="1.3.1.76" evidence="2"/>
<dbReference type="GO" id="GO:0043115">
    <property type="term" value="F:precorrin-2 dehydrogenase activity"/>
    <property type="evidence" value="ECO:0007669"/>
    <property type="project" value="UniProtKB-EC"/>
</dbReference>
<keyword evidence="4" id="KW-0520">NAD</keyword>
<dbReference type="InterPro" id="IPR006367">
    <property type="entry name" value="Sirohaem_synthase_N"/>
</dbReference>
<proteinExistence type="predicted"/>
<evidence type="ECO:0000256" key="4">
    <source>
        <dbReference type="ARBA" id="ARBA00023027"/>
    </source>
</evidence>
<dbReference type="EMBL" id="JAARRL010000001">
    <property type="protein sequence ID" value="MBC1498985.1"/>
    <property type="molecule type" value="Genomic_DNA"/>
</dbReference>
<keyword evidence="3" id="KW-0560">Oxidoreductase</keyword>
<evidence type="ECO:0000256" key="6">
    <source>
        <dbReference type="ARBA" id="ARBA00047561"/>
    </source>
</evidence>
<dbReference type="InterPro" id="IPR036291">
    <property type="entry name" value="NAD(P)-bd_dom_sf"/>
</dbReference>
<dbReference type="SUPFAM" id="SSF51735">
    <property type="entry name" value="NAD(P)-binding Rossmann-fold domains"/>
    <property type="match status" value="1"/>
</dbReference>
<dbReference type="GO" id="GO:0019354">
    <property type="term" value="P:siroheme biosynthetic process"/>
    <property type="evidence" value="ECO:0007669"/>
    <property type="project" value="UniProtKB-UniPathway"/>
</dbReference>
<dbReference type="Gene3D" id="3.40.50.720">
    <property type="entry name" value="NAD(P)-binding Rossmann-like Domain"/>
    <property type="match status" value="1"/>
</dbReference>
<evidence type="ECO:0000256" key="5">
    <source>
        <dbReference type="ARBA" id="ARBA00023244"/>
    </source>
</evidence>
<evidence type="ECO:0000256" key="2">
    <source>
        <dbReference type="ARBA" id="ARBA00012400"/>
    </source>
</evidence>
<dbReference type="UniPathway" id="UPA00262">
    <property type="reaction ID" value="UER00222"/>
</dbReference>
<gene>
    <name evidence="7" type="ORF">HB943_00120</name>
</gene>
<evidence type="ECO:0000313" key="8">
    <source>
        <dbReference type="Proteomes" id="UP000564536"/>
    </source>
</evidence>
<accession>A0A841Z196</accession>